<evidence type="ECO:0000256" key="1">
    <source>
        <dbReference type="SAM" id="MobiDB-lite"/>
    </source>
</evidence>
<gene>
    <name evidence="2" type="ORF">CSUB01_06688</name>
</gene>
<sequence>MMPKVSSSCLIPNLLLFIYGVLIHSCWQKLIVEYTGAQFHLRYSINRLPPDAKYLYFRMTINGRQIVSWGIRSQAIQNQLVSYALYEPDSKWQYRNSGVVYKRDGVEKRFFHFAPRFEASAALDGGLIELRVFRSKGRTRRAPELKGFRKQDMYGITSPTGGLVELPQELTFYDWVLVDPVDSPFATFRFFYRTWTNLKALNLVSESHYEALVATSNRQGERLPTRPNGAKDIENSKKLLSFDSLDGSDFQGGSTARDENMGNQRVRLTQRSFFFATLPKLTPPSSACTSIPQRSKLIRNAWQASEPLRALPILPKKGHLLGKTSLESMRAPSVTSSLLPYADESSEGDAFEIGVARKIILSSPSQELGKTTSRPLPPPPQAHSPSSDYDMSPTSTGSMEMPKRVGRYEYIATAEITAFKYENRNVSEGEWLKRSPSPLRRKQGSLNLNEQVGQMKDKQLRGLAPENLQILSFI</sequence>
<name>A0A066XJW1_COLSU</name>
<dbReference type="AlphaFoldDB" id="A0A066XJW1"/>
<proteinExistence type="predicted"/>
<dbReference type="EMBL" id="JMSE01000507">
    <property type="protein sequence ID" value="KDN69493.1"/>
    <property type="molecule type" value="Genomic_DNA"/>
</dbReference>
<evidence type="ECO:0000313" key="2">
    <source>
        <dbReference type="EMBL" id="KDN69493.1"/>
    </source>
</evidence>
<evidence type="ECO:0000313" key="3">
    <source>
        <dbReference type="Proteomes" id="UP000027238"/>
    </source>
</evidence>
<accession>A0A066XJW1</accession>
<feature type="region of interest" description="Disordered" evidence="1">
    <location>
        <begin position="364"/>
        <end position="400"/>
    </location>
</feature>
<dbReference type="OrthoDB" id="436496at2759"/>
<reference evidence="3" key="1">
    <citation type="journal article" date="2014" name="Genome Announc.">
        <title>Draft genome sequence of Colletotrichum sublineola, a destructive pathogen of cultivated sorghum.</title>
        <authorList>
            <person name="Baroncelli R."/>
            <person name="Sanz-Martin J.M."/>
            <person name="Rech G.E."/>
            <person name="Sukno S.A."/>
            <person name="Thon M.R."/>
        </authorList>
    </citation>
    <scope>NUCLEOTIDE SEQUENCE [LARGE SCALE GENOMIC DNA]</scope>
    <source>
        <strain evidence="3">TX430BB</strain>
    </source>
</reference>
<organism evidence="2 3">
    <name type="scientific">Colletotrichum sublineola</name>
    <name type="common">Sorghum anthracnose fungus</name>
    <dbReference type="NCBI Taxonomy" id="1173701"/>
    <lineage>
        <taxon>Eukaryota</taxon>
        <taxon>Fungi</taxon>
        <taxon>Dikarya</taxon>
        <taxon>Ascomycota</taxon>
        <taxon>Pezizomycotina</taxon>
        <taxon>Sordariomycetes</taxon>
        <taxon>Hypocreomycetidae</taxon>
        <taxon>Glomerellales</taxon>
        <taxon>Glomerellaceae</taxon>
        <taxon>Colletotrichum</taxon>
        <taxon>Colletotrichum graminicola species complex</taxon>
    </lineage>
</organism>
<protein>
    <submittedName>
        <fullName evidence="2">Uncharacterized protein</fullName>
    </submittedName>
</protein>
<dbReference type="HOGENOM" id="CLU_045705_0_0_1"/>
<dbReference type="OMA" id="RSTTMEF"/>
<keyword evidence="3" id="KW-1185">Reference proteome</keyword>
<dbReference type="STRING" id="1173701.A0A066XJW1"/>
<dbReference type="eggNOG" id="ENOG502STT7">
    <property type="taxonomic scope" value="Eukaryota"/>
</dbReference>
<dbReference type="Proteomes" id="UP000027238">
    <property type="component" value="Unassembled WGS sequence"/>
</dbReference>
<comment type="caution">
    <text evidence="2">The sequence shown here is derived from an EMBL/GenBank/DDBJ whole genome shotgun (WGS) entry which is preliminary data.</text>
</comment>